<dbReference type="Proteomes" id="UP000054350">
    <property type="component" value="Unassembled WGS sequence"/>
</dbReference>
<evidence type="ECO:0000313" key="3">
    <source>
        <dbReference type="Proteomes" id="UP000054350"/>
    </source>
</evidence>
<proteinExistence type="predicted"/>
<sequence length="330" mass="36827">MSSSNDHNHDPAHDQDGDHVQNKLPTDHANNDPHTPVVPPPPMADFPVEIIEQILVHAIRRISNPLAPLGMRFQWPLPTWPVSSTSIDQLRQLLHVLPADWSPRVTCAAFLRFPHCTPVLASFRGRLDLLAMREKLAFPLTDIRGALYCATRGGHVTVLDWWRARVPDPLPVSWNLVEAACACVTGEPATLDWWLASGILVPEFIDDVVLGYGLDVATRMGHARVLEYAARQEYVQMPREHMGGLDAPSAGGFVEVLEWWRKSGMPVTYSTRALTAASEAGHVHVLEWWGKSGLQLKLPRDLDAWVGKLTDPKVVAWWDAWRERNGAGKS</sequence>
<protein>
    <submittedName>
        <fullName evidence="2">Uncharacterized protein</fullName>
    </submittedName>
</protein>
<keyword evidence="3" id="KW-1185">Reference proteome</keyword>
<dbReference type="EMBL" id="GG745360">
    <property type="protein sequence ID" value="KNE69321.1"/>
    <property type="molecule type" value="Genomic_DNA"/>
</dbReference>
<reference evidence="2 3" key="1">
    <citation type="submission" date="2009-11" db="EMBL/GenBank/DDBJ databases">
        <title>Annotation of Allomyces macrogynus ATCC 38327.</title>
        <authorList>
            <consortium name="The Broad Institute Genome Sequencing Platform"/>
            <person name="Russ C."/>
            <person name="Cuomo C."/>
            <person name="Burger G."/>
            <person name="Gray M.W."/>
            <person name="Holland P.W.H."/>
            <person name="King N."/>
            <person name="Lang F.B.F."/>
            <person name="Roger A.J."/>
            <person name="Ruiz-Trillo I."/>
            <person name="Young S.K."/>
            <person name="Zeng Q."/>
            <person name="Gargeya S."/>
            <person name="Fitzgerald M."/>
            <person name="Haas B."/>
            <person name="Abouelleil A."/>
            <person name="Alvarado L."/>
            <person name="Arachchi H.M."/>
            <person name="Berlin A."/>
            <person name="Chapman S.B."/>
            <person name="Gearin G."/>
            <person name="Goldberg J."/>
            <person name="Griggs A."/>
            <person name="Gujja S."/>
            <person name="Hansen M."/>
            <person name="Heiman D."/>
            <person name="Howarth C."/>
            <person name="Larimer J."/>
            <person name="Lui A."/>
            <person name="MacDonald P.J.P."/>
            <person name="McCowen C."/>
            <person name="Montmayeur A."/>
            <person name="Murphy C."/>
            <person name="Neiman D."/>
            <person name="Pearson M."/>
            <person name="Priest M."/>
            <person name="Roberts A."/>
            <person name="Saif S."/>
            <person name="Shea T."/>
            <person name="Sisk P."/>
            <person name="Stolte C."/>
            <person name="Sykes S."/>
            <person name="Wortman J."/>
            <person name="Nusbaum C."/>
            <person name="Birren B."/>
        </authorList>
    </citation>
    <scope>NUCLEOTIDE SEQUENCE [LARGE SCALE GENOMIC DNA]</scope>
    <source>
        <strain evidence="2 3">ATCC 38327</strain>
    </source>
</reference>
<name>A0A0L0T3N1_ALLM3</name>
<dbReference type="STRING" id="578462.A0A0L0T3N1"/>
<reference evidence="3" key="2">
    <citation type="submission" date="2009-11" db="EMBL/GenBank/DDBJ databases">
        <title>The Genome Sequence of Allomyces macrogynus strain ATCC 38327.</title>
        <authorList>
            <consortium name="The Broad Institute Genome Sequencing Platform"/>
            <person name="Russ C."/>
            <person name="Cuomo C."/>
            <person name="Shea T."/>
            <person name="Young S.K."/>
            <person name="Zeng Q."/>
            <person name="Koehrsen M."/>
            <person name="Haas B."/>
            <person name="Borodovsky M."/>
            <person name="Guigo R."/>
            <person name="Alvarado L."/>
            <person name="Berlin A."/>
            <person name="Borenstein D."/>
            <person name="Chen Z."/>
            <person name="Engels R."/>
            <person name="Freedman E."/>
            <person name="Gellesch M."/>
            <person name="Goldberg J."/>
            <person name="Griggs A."/>
            <person name="Gujja S."/>
            <person name="Heiman D."/>
            <person name="Hepburn T."/>
            <person name="Howarth C."/>
            <person name="Jen D."/>
            <person name="Larson L."/>
            <person name="Lewis B."/>
            <person name="Mehta T."/>
            <person name="Park D."/>
            <person name="Pearson M."/>
            <person name="Roberts A."/>
            <person name="Saif S."/>
            <person name="Shenoy N."/>
            <person name="Sisk P."/>
            <person name="Stolte C."/>
            <person name="Sykes S."/>
            <person name="Walk T."/>
            <person name="White J."/>
            <person name="Yandava C."/>
            <person name="Burger G."/>
            <person name="Gray M.W."/>
            <person name="Holland P.W.H."/>
            <person name="King N."/>
            <person name="Lang F.B.F."/>
            <person name="Roger A.J."/>
            <person name="Ruiz-Trillo I."/>
            <person name="Lander E."/>
            <person name="Nusbaum C."/>
        </authorList>
    </citation>
    <scope>NUCLEOTIDE SEQUENCE [LARGE SCALE GENOMIC DNA]</scope>
    <source>
        <strain evidence="3">ATCC 38327</strain>
    </source>
</reference>
<dbReference type="VEuPathDB" id="FungiDB:AMAG_13693"/>
<evidence type="ECO:0000256" key="1">
    <source>
        <dbReference type="SAM" id="MobiDB-lite"/>
    </source>
</evidence>
<feature type="compositionally biased region" description="Basic and acidic residues" evidence="1">
    <location>
        <begin position="1"/>
        <end position="31"/>
    </location>
</feature>
<feature type="region of interest" description="Disordered" evidence="1">
    <location>
        <begin position="1"/>
        <end position="42"/>
    </location>
</feature>
<evidence type="ECO:0000313" key="2">
    <source>
        <dbReference type="EMBL" id="KNE69321.1"/>
    </source>
</evidence>
<dbReference type="AlphaFoldDB" id="A0A0L0T3N1"/>
<gene>
    <name evidence="2" type="ORF">AMAG_13693</name>
</gene>
<accession>A0A0L0T3N1</accession>
<organism evidence="2 3">
    <name type="scientific">Allomyces macrogynus (strain ATCC 38327)</name>
    <name type="common">Allomyces javanicus var. macrogynus</name>
    <dbReference type="NCBI Taxonomy" id="578462"/>
    <lineage>
        <taxon>Eukaryota</taxon>
        <taxon>Fungi</taxon>
        <taxon>Fungi incertae sedis</taxon>
        <taxon>Blastocladiomycota</taxon>
        <taxon>Blastocladiomycetes</taxon>
        <taxon>Blastocladiales</taxon>
        <taxon>Blastocladiaceae</taxon>
        <taxon>Allomyces</taxon>
    </lineage>
</organism>
<dbReference type="OrthoDB" id="70387at2759"/>